<evidence type="ECO:0000313" key="3">
    <source>
        <dbReference type="Proteomes" id="UP000316270"/>
    </source>
</evidence>
<protein>
    <submittedName>
        <fullName evidence="2">Uncharacterized protein</fullName>
    </submittedName>
</protein>
<evidence type="ECO:0000313" key="2">
    <source>
        <dbReference type="EMBL" id="QDS70486.1"/>
    </source>
</evidence>
<dbReference type="Proteomes" id="UP000316270">
    <property type="component" value="Chromosome 4"/>
</dbReference>
<proteinExistence type="predicted"/>
<name>A0A517L4B8_9PEZI</name>
<dbReference type="AlphaFoldDB" id="A0A517L4B8"/>
<accession>A0A517L4B8</accession>
<reference evidence="2 3" key="1">
    <citation type="submission" date="2019-07" db="EMBL/GenBank/DDBJ databases">
        <title>Finished genome of Venturia effusa.</title>
        <authorList>
            <person name="Young C.A."/>
            <person name="Cox M.P."/>
            <person name="Ganley A.R.D."/>
            <person name="David W.J."/>
        </authorList>
    </citation>
    <scope>NUCLEOTIDE SEQUENCE [LARGE SCALE GENOMIC DNA]</scope>
    <source>
        <strain evidence="3">albino</strain>
    </source>
</reference>
<organism evidence="2 3">
    <name type="scientific">Venturia effusa</name>
    <dbReference type="NCBI Taxonomy" id="50376"/>
    <lineage>
        <taxon>Eukaryota</taxon>
        <taxon>Fungi</taxon>
        <taxon>Dikarya</taxon>
        <taxon>Ascomycota</taxon>
        <taxon>Pezizomycotina</taxon>
        <taxon>Dothideomycetes</taxon>
        <taxon>Pleosporomycetidae</taxon>
        <taxon>Venturiales</taxon>
        <taxon>Venturiaceae</taxon>
        <taxon>Venturia</taxon>
    </lineage>
</organism>
<dbReference type="EMBL" id="CP042188">
    <property type="protein sequence ID" value="QDS70486.1"/>
    <property type="molecule type" value="Genomic_DNA"/>
</dbReference>
<feature type="compositionally biased region" description="Basic residues" evidence="1">
    <location>
        <begin position="26"/>
        <end position="35"/>
    </location>
</feature>
<evidence type="ECO:0000256" key="1">
    <source>
        <dbReference type="SAM" id="MobiDB-lite"/>
    </source>
</evidence>
<sequence>MQANAPGLVAVDIRDQCELLADSTTRGRRPRHRHEHNTYVLQEPSASDPEPSRSNPHRVIEKPPTWELARKRYAYVWQCVSGAYQTHLINATSPDTVFSSANAVIQQSESAPRPALPAETPDAPIAPPQRFSFAESLEYWRGSQWSIDWLYKRMMGHWNVACWITHYCFASIPLHNYGLATFEYLGAF</sequence>
<keyword evidence="3" id="KW-1185">Reference proteome</keyword>
<feature type="region of interest" description="Disordered" evidence="1">
    <location>
        <begin position="22"/>
        <end position="59"/>
    </location>
</feature>
<gene>
    <name evidence="2" type="ORF">FKW77_010078</name>
</gene>